<proteinExistence type="predicted"/>
<organism evidence="3 4">
    <name type="scientific">Chromobacterium sphagni</name>
    <dbReference type="NCBI Taxonomy" id="1903179"/>
    <lineage>
        <taxon>Bacteria</taxon>
        <taxon>Pseudomonadati</taxon>
        <taxon>Pseudomonadota</taxon>
        <taxon>Betaproteobacteria</taxon>
        <taxon>Neisseriales</taxon>
        <taxon>Chromobacteriaceae</taxon>
        <taxon>Chromobacterium</taxon>
    </lineage>
</organism>
<dbReference type="RefSeq" id="WP_071114923.1">
    <property type="nucleotide sequence ID" value="NZ_MKCT01000090.1"/>
</dbReference>
<keyword evidence="2" id="KW-0732">Signal</keyword>
<feature type="compositionally biased region" description="Basic and acidic residues" evidence="1">
    <location>
        <begin position="161"/>
        <end position="176"/>
    </location>
</feature>
<feature type="region of interest" description="Disordered" evidence="1">
    <location>
        <begin position="153"/>
        <end position="176"/>
    </location>
</feature>
<dbReference type="Proteomes" id="UP000180280">
    <property type="component" value="Unassembled WGS sequence"/>
</dbReference>
<protein>
    <submittedName>
        <fullName evidence="3">Uncharacterized protein</fullName>
    </submittedName>
</protein>
<evidence type="ECO:0000256" key="2">
    <source>
        <dbReference type="SAM" id="SignalP"/>
    </source>
</evidence>
<name>A0ABX3C737_9NEIS</name>
<sequence length="176" mass="20288">MKSIIIALISISLSDQIFAQETSNNINPFGSTQMEDRIKDFPKLKVTAEVSTISDIHTACGMTKWIWAIGAFMQGCTSFDQNMQWAHIRIARNAATRDLRHEVKHTCGEYHGDVMPRYMADWKKRVNWQPAADNVCTPEYEVETYRRLSRELKQAGWSPSDEEHERLAQDRLRRGG</sequence>
<accession>A0ABX3C737</accession>
<gene>
    <name evidence="3" type="ORF">BI344_21935</name>
</gene>
<evidence type="ECO:0000313" key="4">
    <source>
        <dbReference type="Proteomes" id="UP000180280"/>
    </source>
</evidence>
<comment type="caution">
    <text evidence="3">The sequence shown here is derived from an EMBL/GenBank/DDBJ whole genome shotgun (WGS) entry which is preliminary data.</text>
</comment>
<keyword evidence="4" id="KW-1185">Reference proteome</keyword>
<evidence type="ECO:0000313" key="3">
    <source>
        <dbReference type="EMBL" id="OHX15568.1"/>
    </source>
</evidence>
<reference evidence="3 4" key="1">
    <citation type="submission" date="2016-09" db="EMBL/GenBank/DDBJ databases">
        <title>Chromobacterium muskegensis sp. nov., an insecticidal bacterium isolated from Sphagnum bogs.</title>
        <authorList>
            <person name="Sparks M.E."/>
            <person name="Blackburn M.B."/>
            <person name="Gundersen-Rindal D.E."/>
            <person name="Mitchell A."/>
            <person name="Farrar R."/>
            <person name="Kuhar D."/>
        </authorList>
    </citation>
    <scope>NUCLEOTIDE SEQUENCE [LARGE SCALE GENOMIC DNA]</scope>
    <source>
        <strain evidence="3 4">14B-1</strain>
    </source>
</reference>
<feature type="chain" id="PRO_5045618612" evidence="2">
    <location>
        <begin position="20"/>
        <end position="176"/>
    </location>
</feature>
<dbReference type="EMBL" id="MKCT01000090">
    <property type="protein sequence ID" value="OHX15568.1"/>
    <property type="molecule type" value="Genomic_DNA"/>
</dbReference>
<feature type="signal peptide" evidence="2">
    <location>
        <begin position="1"/>
        <end position="19"/>
    </location>
</feature>
<evidence type="ECO:0000256" key="1">
    <source>
        <dbReference type="SAM" id="MobiDB-lite"/>
    </source>
</evidence>